<sequence>MDRLNFILTILSVLILAIGLFYTYQLGKKQHSMRQQFDTEINEKVQDHPYTRNPVFLTYAIAAALAIAYIIYMAIISNW</sequence>
<name>A0A1H0RKV8_9BACI</name>
<accession>A0A1H0RKV8</accession>
<keyword evidence="1" id="KW-1133">Transmembrane helix</keyword>
<dbReference type="OrthoDB" id="2454818at2"/>
<evidence type="ECO:0000313" key="2">
    <source>
        <dbReference type="EMBL" id="SDP30163.1"/>
    </source>
</evidence>
<dbReference type="EMBL" id="FNJU01000002">
    <property type="protein sequence ID" value="SDP30163.1"/>
    <property type="molecule type" value="Genomic_DNA"/>
</dbReference>
<feature type="transmembrane region" description="Helical" evidence="1">
    <location>
        <begin position="6"/>
        <end position="24"/>
    </location>
</feature>
<keyword evidence="1" id="KW-0812">Transmembrane</keyword>
<gene>
    <name evidence="2" type="ORF">SAMN05216565_102269</name>
</gene>
<keyword evidence="3" id="KW-1185">Reference proteome</keyword>
<reference evidence="3" key="1">
    <citation type="submission" date="2016-10" db="EMBL/GenBank/DDBJ databases">
        <authorList>
            <person name="Varghese N."/>
            <person name="Submissions S."/>
        </authorList>
    </citation>
    <scope>NUCLEOTIDE SEQUENCE [LARGE SCALE GENOMIC DNA]</scope>
    <source>
        <strain evidence="3">IBRC-M10078</strain>
    </source>
</reference>
<dbReference type="RefSeq" id="WP_090850636.1">
    <property type="nucleotide sequence ID" value="NZ_FNJU01000002.1"/>
</dbReference>
<dbReference type="AlphaFoldDB" id="A0A1H0RKV8"/>
<dbReference type="Proteomes" id="UP000199159">
    <property type="component" value="Unassembled WGS sequence"/>
</dbReference>
<keyword evidence="1" id="KW-0472">Membrane</keyword>
<evidence type="ECO:0000256" key="1">
    <source>
        <dbReference type="SAM" id="Phobius"/>
    </source>
</evidence>
<proteinExistence type="predicted"/>
<protein>
    <submittedName>
        <fullName evidence="2">Uncharacterized protein</fullName>
    </submittedName>
</protein>
<feature type="transmembrane region" description="Helical" evidence="1">
    <location>
        <begin position="56"/>
        <end position="76"/>
    </location>
</feature>
<organism evidence="2 3">
    <name type="scientific">Litchfieldia salsa</name>
    <dbReference type="NCBI Taxonomy" id="930152"/>
    <lineage>
        <taxon>Bacteria</taxon>
        <taxon>Bacillati</taxon>
        <taxon>Bacillota</taxon>
        <taxon>Bacilli</taxon>
        <taxon>Bacillales</taxon>
        <taxon>Bacillaceae</taxon>
        <taxon>Litchfieldia</taxon>
    </lineage>
</organism>
<evidence type="ECO:0000313" key="3">
    <source>
        <dbReference type="Proteomes" id="UP000199159"/>
    </source>
</evidence>
<dbReference type="STRING" id="930152.SAMN05216565_102269"/>